<gene>
    <name evidence="2" type="ORF">E4K65_29420</name>
</gene>
<proteinExistence type="predicted"/>
<comment type="caution">
    <text evidence="2">The sequence shown here is derived from an EMBL/GenBank/DDBJ whole genome shotgun (WGS) entry which is preliminary data.</text>
</comment>
<feature type="compositionally biased region" description="Polar residues" evidence="1">
    <location>
        <begin position="49"/>
        <end position="61"/>
    </location>
</feature>
<dbReference type="OrthoDB" id="9988208at2"/>
<organism evidence="2 3">
    <name type="scientific">Bradyrhizobium niftali</name>
    <dbReference type="NCBI Taxonomy" id="2560055"/>
    <lineage>
        <taxon>Bacteria</taxon>
        <taxon>Pseudomonadati</taxon>
        <taxon>Pseudomonadota</taxon>
        <taxon>Alphaproteobacteria</taxon>
        <taxon>Hyphomicrobiales</taxon>
        <taxon>Nitrobacteraceae</taxon>
        <taxon>Bradyrhizobium</taxon>
    </lineage>
</organism>
<feature type="compositionally biased region" description="Low complexity" evidence="1">
    <location>
        <begin position="1"/>
        <end position="23"/>
    </location>
</feature>
<dbReference type="AlphaFoldDB" id="A0A4Y9LN10"/>
<reference evidence="2 3" key="1">
    <citation type="submission" date="2019-03" db="EMBL/GenBank/DDBJ databases">
        <title>Bradyrhizobium diversity isolated from nodules of Chamaecrista fasciculata.</title>
        <authorList>
            <person name="Klepa M.S."/>
            <person name="Urquiaga M.O."/>
            <person name="Hungria M."/>
            <person name="Delamuta J.R."/>
        </authorList>
    </citation>
    <scope>NUCLEOTIDE SEQUENCE [LARGE SCALE GENOMIC DNA]</scope>
    <source>
        <strain evidence="2 3">CNPSo 3448</strain>
    </source>
</reference>
<protein>
    <submittedName>
        <fullName evidence="2">Uncharacterized protein</fullName>
    </submittedName>
</protein>
<name>A0A4Y9LN10_9BRAD</name>
<sequence>MPASSAAPKPWSSRSRPARAFSSEVETGSRQENASKQESGAAFRYHRNGNGSSDESASLRSFSTASWRITTLRSSAAA</sequence>
<feature type="region of interest" description="Disordered" evidence="1">
    <location>
        <begin position="1"/>
        <end position="61"/>
    </location>
</feature>
<evidence type="ECO:0000313" key="2">
    <source>
        <dbReference type="EMBL" id="TFV44047.1"/>
    </source>
</evidence>
<dbReference type="Proteomes" id="UP000297966">
    <property type="component" value="Unassembled WGS sequence"/>
</dbReference>
<dbReference type="EMBL" id="SPQT01000020">
    <property type="protein sequence ID" value="TFV44047.1"/>
    <property type="molecule type" value="Genomic_DNA"/>
</dbReference>
<accession>A0A4Y9LN10</accession>
<evidence type="ECO:0000313" key="3">
    <source>
        <dbReference type="Proteomes" id="UP000297966"/>
    </source>
</evidence>
<evidence type="ECO:0000256" key="1">
    <source>
        <dbReference type="SAM" id="MobiDB-lite"/>
    </source>
</evidence>
<keyword evidence="3" id="KW-1185">Reference proteome</keyword>